<evidence type="ECO:0000256" key="2">
    <source>
        <dbReference type="ARBA" id="ARBA00009025"/>
    </source>
</evidence>
<dbReference type="NCBIfam" id="TIGR01972">
    <property type="entry name" value="NDH_I_M"/>
    <property type="match status" value="1"/>
</dbReference>
<feature type="transmembrane region" description="Helical" evidence="7">
    <location>
        <begin position="406"/>
        <end position="427"/>
    </location>
</feature>
<feature type="transmembrane region" description="Helical" evidence="7">
    <location>
        <begin position="241"/>
        <end position="261"/>
    </location>
</feature>
<dbReference type="GO" id="GO:0003954">
    <property type="term" value="F:NADH dehydrogenase activity"/>
    <property type="evidence" value="ECO:0007669"/>
    <property type="project" value="TreeGrafter"/>
</dbReference>
<dbReference type="OrthoDB" id="9805769at2"/>
<dbReference type="HOGENOM" id="CLU_007100_4_4_7"/>
<dbReference type="GO" id="GO:0016020">
    <property type="term" value="C:membrane"/>
    <property type="evidence" value="ECO:0007669"/>
    <property type="project" value="UniProtKB-SubCell"/>
</dbReference>
<feature type="domain" description="NADH:quinone oxidoreductase/Mrp antiporter transmembrane" evidence="8">
    <location>
        <begin position="125"/>
        <end position="412"/>
    </location>
</feature>
<comment type="similarity">
    <text evidence="2">Belongs to the complex I subunit 4 family.</text>
</comment>
<dbReference type="Proteomes" id="UP000002534">
    <property type="component" value="Chromosome"/>
</dbReference>
<feature type="transmembrane region" description="Helical" evidence="7">
    <location>
        <begin position="448"/>
        <end position="467"/>
    </location>
</feature>
<dbReference type="Pfam" id="PF00361">
    <property type="entry name" value="Proton_antipo_M"/>
    <property type="match status" value="1"/>
</dbReference>
<gene>
    <name evidence="9" type="primary">nuoM</name>
    <name evidence="9" type="ordered locus">Pcar_0215</name>
</gene>
<feature type="transmembrane region" description="Helical" evidence="7">
    <location>
        <begin position="130"/>
        <end position="149"/>
    </location>
</feature>
<dbReference type="PANTHER" id="PTHR43507">
    <property type="entry name" value="NADH-UBIQUINONE OXIDOREDUCTASE CHAIN 4"/>
    <property type="match status" value="1"/>
</dbReference>
<keyword evidence="3 6" id="KW-0812">Transmembrane</keyword>
<dbReference type="GO" id="GO:0012505">
    <property type="term" value="C:endomembrane system"/>
    <property type="evidence" value="ECO:0007669"/>
    <property type="project" value="UniProtKB-SubCell"/>
</dbReference>
<evidence type="ECO:0000256" key="1">
    <source>
        <dbReference type="ARBA" id="ARBA00004127"/>
    </source>
</evidence>
<feature type="transmembrane region" description="Helical" evidence="7">
    <location>
        <begin position="161"/>
        <end position="181"/>
    </location>
</feature>
<evidence type="ECO:0000256" key="7">
    <source>
        <dbReference type="SAM" id="Phobius"/>
    </source>
</evidence>
<evidence type="ECO:0000313" key="9">
    <source>
        <dbReference type="EMBL" id="ABA87476.1"/>
    </source>
</evidence>
<organism evidence="9 10">
    <name type="scientific">Syntrophotalea carbinolica (strain DSM 2380 / NBRC 103641 / GraBd1)</name>
    <name type="common">Pelobacter carbinolicus</name>
    <dbReference type="NCBI Taxonomy" id="338963"/>
    <lineage>
        <taxon>Bacteria</taxon>
        <taxon>Pseudomonadati</taxon>
        <taxon>Thermodesulfobacteriota</taxon>
        <taxon>Desulfuromonadia</taxon>
        <taxon>Desulfuromonadales</taxon>
        <taxon>Syntrophotaleaceae</taxon>
        <taxon>Syntrophotalea</taxon>
    </lineage>
</organism>
<evidence type="ECO:0000259" key="8">
    <source>
        <dbReference type="Pfam" id="PF00361"/>
    </source>
</evidence>
<reference evidence="10" key="1">
    <citation type="submission" date="2005-10" db="EMBL/GenBank/DDBJ databases">
        <title>Complete sequence of Pelobacter carbinolicus DSM 2380.</title>
        <authorList>
            <person name="Copeland A."/>
            <person name="Lucas S."/>
            <person name="Lapidus A."/>
            <person name="Barry K."/>
            <person name="Detter J.C."/>
            <person name="Glavina T."/>
            <person name="Hammon N."/>
            <person name="Israni S."/>
            <person name="Pitluck S."/>
            <person name="Chertkov O."/>
            <person name="Schmutz J."/>
            <person name="Larimer F."/>
            <person name="Land M."/>
            <person name="Kyrpides N."/>
            <person name="Ivanova N."/>
            <person name="Richardson P."/>
        </authorList>
    </citation>
    <scope>NUCLEOTIDE SEQUENCE [LARGE SCALE GENOMIC DNA]</scope>
    <source>
        <strain evidence="10">DSM 2380 / NBRC 103641 / GraBd1</strain>
    </source>
</reference>
<dbReference type="InterPro" id="IPR010227">
    <property type="entry name" value="NADH_Q_OxRdtase_chainM/4"/>
</dbReference>
<dbReference type="AlphaFoldDB" id="Q3A816"/>
<dbReference type="KEGG" id="pca:Pcar_0215"/>
<dbReference type="STRING" id="338963.Pcar_0215"/>
<keyword evidence="5 7" id="KW-0472">Membrane</keyword>
<dbReference type="eggNOG" id="COG1008">
    <property type="taxonomic scope" value="Bacteria"/>
</dbReference>
<dbReference type="PANTHER" id="PTHR43507:SF1">
    <property type="entry name" value="NADH-UBIQUINONE OXIDOREDUCTASE CHAIN 4"/>
    <property type="match status" value="1"/>
</dbReference>
<accession>Q3A816</accession>
<dbReference type="EMBL" id="CP000142">
    <property type="protein sequence ID" value="ABA87476.1"/>
    <property type="molecule type" value="Genomic_DNA"/>
</dbReference>
<evidence type="ECO:0000313" key="10">
    <source>
        <dbReference type="Proteomes" id="UP000002534"/>
    </source>
</evidence>
<feature type="transmembrane region" description="Helical" evidence="7">
    <location>
        <begin position="201"/>
        <end position="220"/>
    </location>
</feature>
<feature type="transmembrane region" description="Helical" evidence="7">
    <location>
        <begin position="80"/>
        <end position="100"/>
    </location>
</feature>
<protein>
    <submittedName>
        <fullName evidence="9">NADH dehydrogenase I, M subunit</fullName>
    </submittedName>
</protein>
<comment type="subcellular location">
    <subcellularLocation>
        <location evidence="1">Endomembrane system</location>
        <topology evidence="1">Multi-pass membrane protein</topology>
    </subcellularLocation>
    <subcellularLocation>
        <location evidence="6">Membrane</location>
        <topology evidence="6">Multi-pass membrane protein</topology>
    </subcellularLocation>
</comment>
<name>Q3A816_SYNC1</name>
<dbReference type="InterPro" id="IPR001750">
    <property type="entry name" value="ND/Mrp_TM"/>
</dbReference>
<dbReference type="RefSeq" id="WP_011339876.1">
    <property type="nucleotide sequence ID" value="NC_007498.2"/>
</dbReference>
<evidence type="ECO:0000256" key="4">
    <source>
        <dbReference type="ARBA" id="ARBA00022989"/>
    </source>
</evidence>
<keyword evidence="4 7" id="KW-1133">Transmembrane helix</keyword>
<keyword evidence="10" id="KW-1185">Reference proteome</keyword>
<evidence type="ECO:0000256" key="3">
    <source>
        <dbReference type="ARBA" id="ARBA00022692"/>
    </source>
</evidence>
<feature type="transmembrane region" description="Helical" evidence="7">
    <location>
        <begin position="329"/>
        <end position="349"/>
    </location>
</feature>
<dbReference type="InterPro" id="IPR003918">
    <property type="entry name" value="NADH_UbQ_OxRdtase"/>
</dbReference>
<reference evidence="9 10" key="2">
    <citation type="journal article" date="2012" name="BMC Genomics">
        <title>The genome of Pelobacter carbinolicus reveals surprising metabolic capabilities and physiological features.</title>
        <authorList>
            <person name="Aklujkar M."/>
            <person name="Haveman S.A."/>
            <person name="Didonato R.Jr."/>
            <person name="Chertkov O."/>
            <person name="Han C.S."/>
            <person name="Land M.L."/>
            <person name="Brown P."/>
            <person name="Lovley D.R."/>
        </authorList>
    </citation>
    <scope>NUCLEOTIDE SEQUENCE [LARGE SCALE GENOMIC DNA]</scope>
    <source>
        <strain evidence="10">DSM 2380 / NBRC 103641 / GraBd1</strain>
    </source>
</reference>
<dbReference type="PRINTS" id="PR01437">
    <property type="entry name" value="NUOXDRDTASE4"/>
</dbReference>
<dbReference type="GO" id="GO:0015990">
    <property type="term" value="P:electron transport coupled proton transport"/>
    <property type="evidence" value="ECO:0007669"/>
    <property type="project" value="TreeGrafter"/>
</dbReference>
<dbReference type="GO" id="GO:0042773">
    <property type="term" value="P:ATP synthesis coupled electron transport"/>
    <property type="evidence" value="ECO:0007669"/>
    <property type="project" value="InterPro"/>
</dbReference>
<feature type="transmembrane region" description="Helical" evidence="7">
    <location>
        <begin position="273"/>
        <end position="294"/>
    </location>
</feature>
<sequence length="491" mass="52904">MNGLMQTSCLSVLLLLPLAGALACLVWDRRAAVITVLLEAGVALSFFSGGTLPSQRWIRFEDWPWIERYGARFSLGLDGLSLLMVWLTLILLAVAIGISWQRYRQAGYYALLLTGGTGILGVFLAQDLLLFYLCWEVMLLPLVLCIFLWGGAQRVQAAFKLLVFTLAGSLLMLLAFLTLYILHGRQTGDYSFALQTLTATVVPSAIAPWLFGCLAVAFLVKVPVVPVHGWLPDAYQEAPTAVTLLLSGVLAKAGIFGLLRVAMPLLPATWQSFAPVLAILGLLSIGYGGWLAFVQTDLKRLVAYASVAHLGFIVVGMAAGNAIALQGSLLQLFNHGVTTAALFVLVALVKRRTTSRQLPDLGGLWARTPQLGAMFLLFSLATLGLPGLNIFTGEVLILLGAFRAQAWWGAVGMAGVLLAACYTLRMVQGVLWGVPRGPDPMPDMKRGEMALLAPLAVLVFWFGLYPLPFLKLLSGPVEQILVQLATKGGLP</sequence>
<feature type="transmembrane region" description="Helical" evidence="7">
    <location>
        <begin position="301"/>
        <end position="323"/>
    </location>
</feature>
<evidence type="ECO:0000256" key="5">
    <source>
        <dbReference type="ARBA" id="ARBA00023136"/>
    </source>
</evidence>
<proteinExistence type="inferred from homology"/>
<feature type="transmembrane region" description="Helical" evidence="7">
    <location>
        <begin position="370"/>
        <end position="391"/>
    </location>
</feature>
<evidence type="ECO:0000256" key="6">
    <source>
        <dbReference type="RuleBase" id="RU000320"/>
    </source>
</evidence>
<dbReference type="GO" id="GO:0048039">
    <property type="term" value="F:ubiquinone binding"/>
    <property type="evidence" value="ECO:0007669"/>
    <property type="project" value="TreeGrafter"/>
</dbReference>
<feature type="transmembrane region" description="Helical" evidence="7">
    <location>
        <begin position="107"/>
        <end position="124"/>
    </location>
</feature>
<dbReference type="GO" id="GO:0008137">
    <property type="term" value="F:NADH dehydrogenase (ubiquinone) activity"/>
    <property type="evidence" value="ECO:0007669"/>
    <property type="project" value="InterPro"/>
</dbReference>